<dbReference type="Gene3D" id="3.40.50.720">
    <property type="entry name" value="NAD(P)-binding Rossmann-like Domain"/>
    <property type="match status" value="1"/>
</dbReference>
<dbReference type="OrthoDB" id="142826at2"/>
<dbReference type="InterPro" id="IPR001509">
    <property type="entry name" value="Epimerase_deHydtase"/>
</dbReference>
<dbReference type="STRING" id="1122934.SAMN02745691_02075"/>
<evidence type="ECO:0000313" key="2">
    <source>
        <dbReference type="EMBL" id="SHJ50476.1"/>
    </source>
</evidence>
<accession>A0A1M6JUX4</accession>
<organism evidence="2 3">
    <name type="scientific">Parasporobacterium paucivorans DSM 15970</name>
    <dbReference type="NCBI Taxonomy" id="1122934"/>
    <lineage>
        <taxon>Bacteria</taxon>
        <taxon>Bacillati</taxon>
        <taxon>Bacillota</taxon>
        <taxon>Clostridia</taxon>
        <taxon>Lachnospirales</taxon>
        <taxon>Lachnospiraceae</taxon>
        <taxon>Parasporobacterium</taxon>
    </lineage>
</organism>
<dbReference type="CDD" id="cd08946">
    <property type="entry name" value="SDR_e"/>
    <property type="match status" value="1"/>
</dbReference>
<dbReference type="Pfam" id="PF01370">
    <property type="entry name" value="Epimerase"/>
    <property type="match status" value="1"/>
</dbReference>
<dbReference type="InterPro" id="IPR036291">
    <property type="entry name" value="NAD(P)-bd_dom_sf"/>
</dbReference>
<proteinExistence type="predicted"/>
<evidence type="ECO:0000313" key="3">
    <source>
        <dbReference type="Proteomes" id="UP000184342"/>
    </source>
</evidence>
<dbReference type="PANTHER" id="PTHR43245:SF13">
    <property type="entry name" value="UDP-D-APIOSE_UDP-D-XYLOSE SYNTHASE 2"/>
    <property type="match status" value="1"/>
</dbReference>
<sequence>MSRKRIVVTGAGGYIGRHVVKQLLDLNHHVIAIDINTKNVDARAEIMNYDIFNPSGNIFEELGKPDICLHLAWKDGFVHNSDAHIEFLPLHYKFINNLVDGGLRQIAVLGSMHEVGYHEGAIDENTPSRPRSLYGIAKNALRESLEVVNQSKNFKMQWLRAFYIYGDDLGNNSIFTKLLMSEKEGKEEFPFTSGLNKYDFINVDELALEISMSILQDEVLGTINCCIGKPVALKDKVEEFIQNNELKIKLKYGAYPDREYDSPVIYGNNAKIKTIINNAINNDIYGIKSKLESLSRKFGFSLS</sequence>
<feature type="domain" description="NAD-dependent epimerase/dehydratase" evidence="1">
    <location>
        <begin position="6"/>
        <end position="210"/>
    </location>
</feature>
<dbReference type="SUPFAM" id="SSF51735">
    <property type="entry name" value="NAD(P)-binding Rossmann-fold domains"/>
    <property type="match status" value="1"/>
</dbReference>
<dbReference type="PANTHER" id="PTHR43245">
    <property type="entry name" value="BIFUNCTIONAL POLYMYXIN RESISTANCE PROTEIN ARNA"/>
    <property type="match status" value="1"/>
</dbReference>
<gene>
    <name evidence="2" type="ORF">SAMN02745691_02075</name>
</gene>
<keyword evidence="3" id="KW-1185">Reference proteome</keyword>
<name>A0A1M6JUX4_9FIRM</name>
<dbReference type="RefSeq" id="WP_073994337.1">
    <property type="nucleotide sequence ID" value="NZ_FQYT01000023.1"/>
</dbReference>
<evidence type="ECO:0000259" key="1">
    <source>
        <dbReference type="Pfam" id="PF01370"/>
    </source>
</evidence>
<dbReference type="EMBL" id="FQYT01000023">
    <property type="protein sequence ID" value="SHJ50476.1"/>
    <property type="molecule type" value="Genomic_DNA"/>
</dbReference>
<dbReference type="InterPro" id="IPR050177">
    <property type="entry name" value="Lipid_A_modif_metabolic_enz"/>
</dbReference>
<dbReference type="Proteomes" id="UP000184342">
    <property type="component" value="Unassembled WGS sequence"/>
</dbReference>
<protein>
    <submittedName>
        <fullName evidence="2">dTDP-6-deoxy-L-talose 4-dehydrogenase (NAD+)</fullName>
    </submittedName>
</protein>
<dbReference type="AlphaFoldDB" id="A0A1M6JUX4"/>
<reference evidence="2 3" key="1">
    <citation type="submission" date="2016-11" db="EMBL/GenBank/DDBJ databases">
        <authorList>
            <person name="Jaros S."/>
            <person name="Januszkiewicz K."/>
            <person name="Wedrychowicz H."/>
        </authorList>
    </citation>
    <scope>NUCLEOTIDE SEQUENCE [LARGE SCALE GENOMIC DNA]</scope>
    <source>
        <strain evidence="2 3">DSM 15970</strain>
    </source>
</reference>